<dbReference type="GeneID" id="14925131"/>
<keyword evidence="1" id="KW-0732">Signal</keyword>
<dbReference type="EMBL" id="KB007837">
    <property type="protein sequence ID" value="ELR24128.1"/>
    <property type="molecule type" value="Genomic_DNA"/>
</dbReference>
<evidence type="ECO:0000313" key="3">
    <source>
        <dbReference type="Proteomes" id="UP000011083"/>
    </source>
</evidence>
<dbReference type="RefSeq" id="XP_004353656.1">
    <property type="nucleotide sequence ID" value="XM_004353604.1"/>
</dbReference>
<sequence length="136" mass="14106">MDNSSSSLFTALVSLFVALLFFSAYHLPAAHAQTTAASGQCECPCACDSDSGSQPEPSAGLSVTWYSGTSAWWMAVVIPGSTSVSVDCGNGQGFVRMNAGWTPNMWTFSSTNGRACKSTVQFIVNGGSAQAVTAPF</sequence>
<dbReference type="Proteomes" id="UP000011083">
    <property type="component" value="Unassembled WGS sequence"/>
</dbReference>
<proteinExistence type="predicted"/>
<dbReference type="VEuPathDB" id="AmoebaDB:ACA1_153580"/>
<feature type="signal peptide" evidence="1">
    <location>
        <begin position="1"/>
        <end position="32"/>
    </location>
</feature>
<reference evidence="2 3" key="1">
    <citation type="journal article" date="2013" name="Genome Biol.">
        <title>Genome of Acanthamoeba castellanii highlights extensive lateral gene transfer and early evolution of tyrosine kinase signaling.</title>
        <authorList>
            <person name="Clarke M."/>
            <person name="Lohan A.J."/>
            <person name="Liu B."/>
            <person name="Lagkouvardos I."/>
            <person name="Roy S."/>
            <person name="Zafar N."/>
            <person name="Bertelli C."/>
            <person name="Schilde C."/>
            <person name="Kianianmomeni A."/>
            <person name="Burglin T.R."/>
            <person name="Frech C."/>
            <person name="Turcotte B."/>
            <person name="Kopec K.O."/>
            <person name="Synnott J.M."/>
            <person name="Choo C."/>
            <person name="Paponov I."/>
            <person name="Finkler A."/>
            <person name="Soon Heng Tan C."/>
            <person name="Hutchins A.P."/>
            <person name="Weinmeier T."/>
            <person name="Rattei T."/>
            <person name="Chu J.S."/>
            <person name="Gimenez G."/>
            <person name="Irimia M."/>
            <person name="Rigden D.J."/>
            <person name="Fitzpatrick D.A."/>
            <person name="Lorenzo-Morales J."/>
            <person name="Bateman A."/>
            <person name="Chiu C.H."/>
            <person name="Tang P."/>
            <person name="Hegemann P."/>
            <person name="Fromm H."/>
            <person name="Raoult D."/>
            <person name="Greub G."/>
            <person name="Miranda-Saavedra D."/>
            <person name="Chen N."/>
            <person name="Nash P."/>
            <person name="Ginger M.L."/>
            <person name="Horn M."/>
            <person name="Schaap P."/>
            <person name="Caler L."/>
            <person name="Loftus B."/>
        </authorList>
    </citation>
    <scope>NUCLEOTIDE SEQUENCE [LARGE SCALE GENOMIC DNA]</scope>
    <source>
        <strain evidence="2 3">Neff</strain>
    </source>
</reference>
<protein>
    <submittedName>
        <fullName evidence="2">Uncharacterized protein</fullName>
    </submittedName>
</protein>
<feature type="chain" id="PRO_5003990467" evidence="1">
    <location>
        <begin position="33"/>
        <end position="136"/>
    </location>
</feature>
<accession>L8HHG2</accession>
<evidence type="ECO:0000313" key="2">
    <source>
        <dbReference type="EMBL" id="ELR24128.1"/>
    </source>
</evidence>
<gene>
    <name evidence="2" type="ORF">ACA1_153580</name>
</gene>
<dbReference type="KEGG" id="acan:ACA1_153580"/>
<dbReference type="AlphaFoldDB" id="L8HHG2"/>
<evidence type="ECO:0000256" key="1">
    <source>
        <dbReference type="SAM" id="SignalP"/>
    </source>
</evidence>
<keyword evidence="3" id="KW-1185">Reference proteome</keyword>
<organism evidence="2 3">
    <name type="scientific">Acanthamoeba castellanii (strain ATCC 30010 / Neff)</name>
    <dbReference type="NCBI Taxonomy" id="1257118"/>
    <lineage>
        <taxon>Eukaryota</taxon>
        <taxon>Amoebozoa</taxon>
        <taxon>Discosea</taxon>
        <taxon>Longamoebia</taxon>
        <taxon>Centramoebida</taxon>
        <taxon>Acanthamoebidae</taxon>
        <taxon>Acanthamoeba</taxon>
    </lineage>
</organism>
<name>L8HHG2_ACACF</name>